<dbReference type="EMBL" id="LRVM01000001">
    <property type="protein sequence ID" value="KXL53951.1"/>
    <property type="molecule type" value="Genomic_DNA"/>
</dbReference>
<dbReference type="RefSeq" id="WP_066083324.1">
    <property type="nucleotide sequence ID" value="NZ_LRVM01000001.1"/>
</dbReference>
<dbReference type="PANTHER" id="PTHR36454">
    <property type="entry name" value="LMO2823 PROTEIN"/>
    <property type="match status" value="1"/>
</dbReference>
<organism evidence="1 2">
    <name type="scientific">Anaerotignum neopropionicum</name>
    <dbReference type="NCBI Taxonomy" id="36847"/>
    <lineage>
        <taxon>Bacteria</taxon>
        <taxon>Bacillati</taxon>
        <taxon>Bacillota</taxon>
        <taxon>Clostridia</taxon>
        <taxon>Lachnospirales</taxon>
        <taxon>Anaerotignaceae</taxon>
        <taxon>Anaerotignum</taxon>
    </lineage>
</organism>
<dbReference type="Proteomes" id="UP000070539">
    <property type="component" value="Unassembled WGS sequence"/>
</dbReference>
<dbReference type="PIRSF" id="PIRSF033563">
    <property type="entry name" value="UCP033563"/>
    <property type="match status" value="1"/>
</dbReference>
<comment type="caution">
    <text evidence="1">The sequence shown here is derived from an EMBL/GenBank/DDBJ whole genome shotgun (WGS) entry which is preliminary data.</text>
</comment>
<evidence type="ECO:0000313" key="1">
    <source>
        <dbReference type="EMBL" id="KXL53951.1"/>
    </source>
</evidence>
<dbReference type="OrthoDB" id="9781616at2"/>
<keyword evidence="2" id="KW-1185">Reference proteome</keyword>
<dbReference type="AlphaFoldDB" id="A0A136WHE9"/>
<evidence type="ECO:0000313" key="2">
    <source>
        <dbReference type="Proteomes" id="UP000070539"/>
    </source>
</evidence>
<dbReference type="PANTHER" id="PTHR36454:SF1">
    <property type="entry name" value="DUF1015 DOMAIN-CONTAINING PROTEIN"/>
    <property type="match status" value="1"/>
</dbReference>
<proteinExistence type="predicted"/>
<dbReference type="Pfam" id="PF06245">
    <property type="entry name" value="DUF1015"/>
    <property type="match status" value="1"/>
</dbReference>
<accession>A0A136WHE9</accession>
<dbReference type="PATRIC" id="fig|36847.3.peg.55"/>
<reference evidence="1 2" key="1">
    <citation type="submission" date="2016-01" db="EMBL/GenBank/DDBJ databases">
        <title>Genome sequence of Clostridium neopropionicum X4, DSM-3847.</title>
        <authorList>
            <person name="Poehlein A."/>
            <person name="Beck M.H."/>
            <person name="Bengelsdorf F.R."/>
            <person name="Daniel R."/>
            <person name="Duerre P."/>
        </authorList>
    </citation>
    <scope>NUCLEOTIDE SEQUENCE [LARGE SCALE GENOMIC DNA]</scope>
    <source>
        <strain evidence="1 2">DSM-3847</strain>
    </source>
</reference>
<name>A0A136WHE9_9FIRM</name>
<gene>
    <name evidence="1" type="ORF">CLNEO_00460</name>
</gene>
<dbReference type="InterPro" id="IPR008323">
    <property type="entry name" value="UCP033563"/>
</dbReference>
<evidence type="ECO:0008006" key="3">
    <source>
        <dbReference type="Google" id="ProtNLM"/>
    </source>
</evidence>
<sequence length="416" mass="46988">MATIRPFMGIRPEAEFAEAVAALPYDVMNSEEAREMVKGKPYSFLHIDKAEVDLPEGIDVYSDAVYAKAKENLEDMIAKGVFMQDLLPNLYIYRLTMNGKSQTGLVACTSIDEYLDGTIKKHELTRADKEADRIRHVDTLNANTGPIFLAYKSNEMAKMIIEGWKTSNNPIYDFVSEDGIGHTVWVMDSDTEIGILVDSFRNVENLYIADGHHRNASAVKVGLKRRERNELYTGEEEYNYYLSVLFAADELKIMDYNRVVKDLNGHTAEEFLSLLSTKFEVTSYVGEGQFHPEKPHQFGMYLNGNWYCLRTKDAFLSADPVLGLDVSILQKEVLEPLLAIGDPRTDKRIDFVGGIRGLAELEKRVDSGEMMLAFSLFPTSMEELMNVADAGLIMPPKSTWFEPKLRSGLFLHDLGE</sequence>
<protein>
    <recommendedName>
        <fullName evidence="3">DUF1015 domain-containing protein</fullName>
    </recommendedName>
</protein>
<dbReference type="STRING" id="36847.CLNEO_00460"/>